<accession>A0A1I7V338</accession>
<dbReference type="Proteomes" id="UP000095282">
    <property type="component" value="Unplaced"/>
</dbReference>
<keyword evidence="1" id="KW-1185">Reference proteome</keyword>
<name>A0A1I7V338_9PELO</name>
<protein>
    <submittedName>
        <fullName evidence="2">Uncharacterized protein</fullName>
    </submittedName>
</protein>
<dbReference type="WBParaSite" id="Csp11.Scaffold630.g21903.t1">
    <property type="protein sequence ID" value="Csp11.Scaffold630.g21903.t1"/>
    <property type="gene ID" value="Csp11.Scaffold630.g21903"/>
</dbReference>
<organism evidence="1 2">
    <name type="scientific">Caenorhabditis tropicalis</name>
    <dbReference type="NCBI Taxonomy" id="1561998"/>
    <lineage>
        <taxon>Eukaryota</taxon>
        <taxon>Metazoa</taxon>
        <taxon>Ecdysozoa</taxon>
        <taxon>Nematoda</taxon>
        <taxon>Chromadorea</taxon>
        <taxon>Rhabditida</taxon>
        <taxon>Rhabditina</taxon>
        <taxon>Rhabditomorpha</taxon>
        <taxon>Rhabditoidea</taxon>
        <taxon>Rhabditidae</taxon>
        <taxon>Peloderinae</taxon>
        <taxon>Caenorhabditis</taxon>
    </lineage>
</organism>
<proteinExistence type="predicted"/>
<evidence type="ECO:0000313" key="2">
    <source>
        <dbReference type="WBParaSite" id="Csp11.Scaffold630.g21903.t1"/>
    </source>
</evidence>
<reference evidence="2" key="1">
    <citation type="submission" date="2016-11" db="UniProtKB">
        <authorList>
            <consortium name="WormBaseParasite"/>
        </authorList>
    </citation>
    <scope>IDENTIFICATION</scope>
</reference>
<evidence type="ECO:0000313" key="1">
    <source>
        <dbReference type="Proteomes" id="UP000095282"/>
    </source>
</evidence>
<sequence>MVKTTSNDDQLDATRNLRRTLTFDYTVKGHNSSQEFSYSSNKSSAYFFVLLIKRRTTITKRKYRTEEKVSLKTQCLVFIYDYVPKSIKTEGGGLLPVDPHHYDIMIVHFDCKDIL</sequence>
<dbReference type="AlphaFoldDB" id="A0A1I7V338"/>